<protein>
    <submittedName>
        <fullName evidence="1">Uncharacterized protein</fullName>
    </submittedName>
</protein>
<dbReference type="EMBL" id="KB446548">
    <property type="protein sequence ID" value="EME38142.1"/>
    <property type="molecule type" value="Genomic_DNA"/>
</dbReference>
<dbReference type="Proteomes" id="UP000016933">
    <property type="component" value="Unassembled WGS sequence"/>
</dbReference>
<dbReference type="AlphaFoldDB" id="M2WHR4"/>
<name>M2WHR4_DOTSN</name>
<reference evidence="2" key="1">
    <citation type="journal article" date="2012" name="PLoS Genet.">
        <title>The genomes of the fungal plant pathogens Cladosporium fulvum and Dothistroma septosporum reveal adaptation to different hosts and lifestyles but also signatures of common ancestry.</title>
        <authorList>
            <person name="de Wit P.J.G.M."/>
            <person name="van der Burgt A."/>
            <person name="Oekmen B."/>
            <person name="Stergiopoulos I."/>
            <person name="Abd-Elsalam K.A."/>
            <person name="Aerts A.L."/>
            <person name="Bahkali A.H."/>
            <person name="Beenen H.G."/>
            <person name="Chettri P."/>
            <person name="Cox M.P."/>
            <person name="Datema E."/>
            <person name="de Vries R.P."/>
            <person name="Dhillon B."/>
            <person name="Ganley A.R."/>
            <person name="Griffiths S.A."/>
            <person name="Guo Y."/>
            <person name="Hamelin R.C."/>
            <person name="Henrissat B."/>
            <person name="Kabir M.S."/>
            <person name="Jashni M.K."/>
            <person name="Kema G."/>
            <person name="Klaubauf S."/>
            <person name="Lapidus A."/>
            <person name="Levasseur A."/>
            <person name="Lindquist E."/>
            <person name="Mehrabi R."/>
            <person name="Ohm R.A."/>
            <person name="Owen T.J."/>
            <person name="Salamov A."/>
            <person name="Schwelm A."/>
            <person name="Schijlen E."/>
            <person name="Sun H."/>
            <person name="van den Burg H.A."/>
            <person name="van Ham R.C.H.J."/>
            <person name="Zhang S."/>
            <person name="Goodwin S.B."/>
            <person name="Grigoriev I.V."/>
            <person name="Collemare J."/>
            <person name="Bradshaw R.E."/>
        </authorList>
    </citation>
    <scope>NUCLEOTIDE SEQUENCE [LARGE SCALE GENOMIC DNA]</scope>
    <source>
        <strain evidence="2">NZE10 / CBS 128990</strain>
    </source>
</reference>
<proteinExistence type="predicted"/>
<dbReference type="HOGENOM" id="CLU_2084788_0_0_1"/>
<evidence type="ECO:0000313" key="2">
    <source>
        <dbReference type="Proteomes" id="UP000016933"/>
    </source>
</evidence>
<gene>
    <name evidence="1" type="ORF">DOTSEDRAFT_75978</name>
</gene>
<sequence length="117" mass="13359">MLQASYRFGDDCCTGGAQYLDAKQYTSFRVYLHGCRQMAINDQKKHRPWHLSPAIETDRPDTTAKTPSMLTTFDGLQLRSTLLNTTWPQPLPTSTRFRLPNPTGLSCRSTVLWRLLP</sequence>
<evidence type="ECO:0000313" key="1">
    <source>
        <dbReference type="EMBL" id="EME38142.1"/>
    </source>
</evidence>
<reference evidence="1 2" key="2">
    <citation type="journal article" date="2012" name="PLoS Pathog.">
        <title>Diverse lifestyles and strategies of plant pathogenesis encoded in the genomes of eighteen Dothideomycetes fungi.</title>
        <authorList>
            <person name="Ohm R.A."/>
            <person name="Feau N."/>
            <person name="Henrissat B."/>
            <person name="Schoch C.L."/>
            <person name="Horwitz B.A."/>
            <person name="Barry K.W."/>
            <person name="Condon B.J."/>
            <person name="Copeland A.C."/>
            <person name="Dhillon B."/>
            <person name="Glaser F."/>
            <person name="Hesse C.N."/>
            <person name="Kosti I."/>
            <person name="LaButti K."/>
            <person name="Lindquist E.A."/>
            <person name="Lucas S."/>
            <person name="Salamov A.A."/>
            <person name="Bradshaw R.E."/>
            <person name="Ciuffetti L."/>
            <person name="Hamelin R.C."/>
            <person name="Kema G.H.J."/>
            <person name="Lawrence C."/>
            <person name="Scott J.A."/>
            <person name="Spatafora J.W."/>
            <person name="Turgeon B.G."/>
            <person name="de Wit P.J.G.M."/>
            <person name="Zhong S."/>
            <person name="Goodwin S.B."/>
            <person name="Grigoriev I.V."/>
        </authorList>
    </citation>
    <scope>NUCLEOTIDE SEQUENCE [LARGE SCALE GENOMIC DNA]</scope>
    <source>
        <strain evidence="2">NZE10 / CBS 128990</strain>
    </source>
</reference>
<keyword evidence="2" id="KW-1185">Reference proteome</keyword>
<organism evidence="1 2">
    <name type="scientific">Dothistroma septosporum (strain NZE10 / CBS 128990)</name>
    <name type="common">Red band needle blight fungus</name>
    <name type="synonym">Mycosphaerella pini</name>
    <dbReference type="NCBI Taxonomy" id="675120"/>
    <lineage>
        <taxon>Eukaryota</taxon>
        <taxon>Fungi</taxon>
        <taxon>Dikarya</taxon>
        <taxon>Ascomycota</taxon>
        <taxon>Pezizomycotina</taxon>
        <taxon>Dothideomycetes</taxon>
        <taxon>Dothideomycetidae</taxon>
        <taxon>Mycosphaerellales</taxon>
        <taxon>Mycosphaerellaceae</taxon>
        <taxon>Dothistroma</taxon>
    </lineage>
</organism>
<accession>M2WHR4</accession>